<dbReference type="AlphaFoldDB" id="A0A183LDB6"/>
<proteinExistence type="predicted"/>
<feature type="region of interest" description="Disordered" evidence="1">
    <location>
        <begin position="1"/>
        <end position="24"/>
    </location>
</feature>
<reference evidence="2 3" key="1">
    <citation type="submission" date="2018-11" db="EMBL/GenBank/DDBJ databases">
        <authorList>
            <consortium name="Pathogen Informatics"/>
        </authorList>
    </citation>
    <scope>NUCLEOTIDE SEQUENCE [LARGE SCALE GENOMIC DNA]</scope>
    <source>
        <strain evidence="2 3">Zambia</strain>
    </source>
</reference>
<sequence>MSPTSKTNKRSKSVTPTTDDSVLDNVKPLTTEKYVYCTQVSLLSPESPCRSPSISTCSMPTVRLVNIQDTRTTCIKTSAQSTRHYVLPRPKSKISKTKESNGPPHTHQNTDRYSNEIRQLQNSLSEN</sequence>
<name>A0A183LDB6_9TREM</name>
<evidence type="ECO:0000256" key="1">
    <source>
        <dbReference type="SAM" id="MobiDB-lite"/>
    </source>
</evidence>
<organism evidence="2 3">
    <name type="scientific">Schistosoma margrebowiei</name>
    <dbReference type="NCBI Taxonomy" id="48269"/>
    <lineage>
        <taxon>Eukaryota</taxon>
        <taxon>Metazoa</taxon>
        <taxon>Spiralia</taxon>
        <taxon>Lophotrochozoa</taxon>
        <taxon>Platyhelminthes</taxon>
        <taxon>Trematoda</taxon>
        <taxon>Digenea</taxon>
        <taxon>Strigeidida</taxon>
        <taxon>Schistosomatoidea</taxon>
        <taxon>Schistosomatidae</taxon>
        <taxon>Schistosoma</taxon>
    </lineage>
</organism>
<dbReference type="Proteomes" id="UP000277204">
    <property type="component" value="Unassembled WGS sequence"/>
</dbReference>
<evidence type="ECO:0000313" key="2">
    <source>
        <dbReference type="EMBL" id="VDO52899.1"/>
    </source>
</evidence>
<feature type="region of interest" description="Disordered" evidence="1">
    <location>
        <begin position="78"/>
        <end position="116"/>
    </location>
</feature>
<protein>
    <submittedName>
        <fullName evidence="2">Uncharacterized protein</fullName>
    </submittedName>
</protein>
<evidence type="ECO:0000313" key="3">
    <source>
        <dbReference type="Proteomes" id="UP000277204"/>
    </source>
</evidence>
<gene>
    <name evidence="2" type="ORF">SMRZ_LOCUS1791</name>
</gene>
<dbReference type="EMBL" id="UZAI01000425">
    <property type="protein sequence ID" value="VDO52899.1"/>
    <property type="molecule type" value="Genomic_DNA"/>
</dbReference>
<keyword evidence="3" id="KW-1185">Reference proteome</keyword>
<accession>A0A183LDB6</accession>